<dbReference type="GO" id="GO:0005737">
    <property type="term" value="C:cytoplasm"/>
    <property type="evidence" value="ECO:0007669"/>
    <property type="project" value="TreeGrafter"/>
</dbReference>
<dbReference type="Proteomes" id="UP000278756">
    <property type="component" value="Chromosome 1"/>
</dbReference>
<dbReference type="GO" id="GO:0005525">
    <property type="term" value="F:GTP binding"/>
    <property type="evidence" value="ECO:0007669"/>
    <property type="project" value="UniProtKB-KW"/>
</dbReference>
<keyword evidence="8" id="KW-0862">Zinc</keyword>
<organism evidence="10 11">
    <name type="scientific">Asticcacaulis excentricus</name>
    <dbReference type="NCBI Taxonomy" id="78587"/>
    <lineage>
        <taxon>Bacteria</taxon>
        <taxon>Pseudomonadati</taxon>
        <taxon>Pseudomonadota</taxon>
        <taxon>Alphaproteobacteria</taxon>
        <taxon>Caulobacterales</taxon>
        <taxon>Caulobacteraceae</taxon>
        <taxon>Asticcacaulis</taxon>
    </lineage>
</organism>
<dbReference type="RefSeq" id="WP_126419688.1">
    <property type="nucleotide sequence ID" value="NZ_AP018827.1"/>
</dbReference>
<dbReference type="EMBL" id="AP018827">
    <property type="protein sequence ID" value="BBF79699.1"/>
    <property type="molecule type" value="Genomic_DNA"/>
</dbReference>
<comment type="subunit">
    <text evidence="8">Homopolymer.</text>
</comment>
<comment type="catalytic activity">
    <reaction evidence="1 8">
        <text>GTP + H2O = 7,8-dihydroneopterin 3'-triphosphate + formate + H(+)</text>
        <dbReference type="Rhea" id="RHEA:17473"/>
        <dbReference type="ChEBI" id="CHEBI:15377"/>
        <dbReference type="ChEBI" id="CHEBI:15378"/>
        <dbReference type="ChEBI" id="CHEBI:15740"/>
        <dbReference type="ChEBI" id="CHEBI:37565"/>
        <dbReference type="ChEBI" id="CHEBI:58462"/>
        <dbReference type="EC" id="3.5.4.16"/>
    </reaction>
</comment>
<keyword evidence="5 8" id="KW-0554">One-carbon metabolism</keyword>
<feature type="binding site" evidence="8">
    <location>
        <position position="117"/>
    </location>
    <ligand>
        <name>Zn(2+)</name>
        <dbReference type="ChEBI" id="CHEBI:29105"/>
    </ligand>
</feature>
<evidence type="ECO:0000313" key="10">
    <source>
        <dbReference type="EMBL" id="BBF79699.1"/>
    </source>
</evidence>
<dbReference type="InterPro" id="IPR001474">
    <property type="entry name" value="GTP_CycHdrlase_I"/>
</dbReference>
<dbReference type="InterPro" id="IPR020602">
    <property type="entry name" value="GTP_CycHdrlase_I_dom"/>
</dbReference>
<dbReference type="Pfam" id="PF01227">
    <property type="entry name" value="GTP_cyclohydroI"/>
    <property type="match status" value="1"/>
</dbReference>
<dbReference type="PANTHER" id="PTHR11109:SF7">
    <property type="entry name" value="GTP CYCLOHYDROLASE 1"/>
    <property type="match status" value="1"/>
</dbReference>
<evidence type="ECO:0000256" key="3">
    <source>
        <dbReference type="ARBA" id="ARBA00008085"/>
    </source>
</evidence>
<feature type="binding site" evidence="8">
    <location>
        <position position="120"/>
    </location>
    <ligand>
        <name>Zn(2+)</name>
        <dbReference type="ChEBI" id="CHEBI:29105"/>
    </ligand>
</feature>
<evidence type="ECO:0000259" key="9">
    <source>
        <dbReference type="Pfam" id="PF01227"/>
    </source>
</evidence>
<dbReference type="NCBIfam" id="TIGR00063">
    <property type="entry name" value="folE"/>
    <property type="match status" value="1"/>
</dbReference>
<proteinExistence type="inferred from homology"/>
<evidence type="ECO:0000313" key="11">
    <source>
        <dbReference type="Proteomes" id="UP000278756"/>
    </source>
</evidence>
<evidence type="ECO:0000256" key="8">
    <source>
        <dbReference type="HAMAP-Rule" id="MF_00223"/>
    </source>
</evidence>
<dbReference type="Gene3D" id="1.10.286.10">
    <property type="match status" value="1"/>
</dbReference>
<gene>
    <name evidence="8" type="primary">folE</name>
    <name evidence="10" type="ORF">EM6_0269</name>
</gene>
<dbReference type="PANTHER" id="PTHR11109">
    <property type="entry name" value="GTP CYCLOHYDROLASE I"/>
    <property type="match status" value="1"/>
</dbReference>
<keyword evidence="8" id="KW-0547">Nucleotide-binding</keyword>
<dbReference type="GO" id="GO:0046654">
    <property type="term" value="P:tetrahydrofolate biosynthetic process"/>
    <property type="evidence" value="ECO:0007669"/>
    <property type="project" value="UniProtKB-UniRule"/>
</dbReference>
<accession>A0A3G9G646</accession>
<dbReference type="HAMAP" id="MF_00223">
    <property type="entry name" value="FolE"/>
    <property type="match status" value="1"/>
</dbReference>
<dbReference type="OrthoDB" id="9801207at2"/>
<dbReference type="InterPro" id="IPR043134">
    <property type="entry name" value="GTP-CH-I_N"/>
</dbReference>
<reference evidence="11" key="2">
    <citation type="journal article" date="2017" name="Plant Physiol. Biochem.">
        <title>Differential oxidative and antioxidative response of duckweed Lemna minor toward plant growth promoting/inhibiting bacteria.</title>
        <authorList>
            <person name="Ishizawa H."/>
            <person name="Kuroda M."/>
            <person name="Morikawa M."/>
            <person name="Ike M."/>
        </authorList>
    </citation>
    <scope>NUCLEOTIDE SEQUENCE [LARGE SCALE GENOMIC DNA]</scope>
    <source>
        <strain evidence="11">M6</strain>
    </source>
</reference>
<protein>
    <recommendedName>
        <fullName evidence="8">GTP cyclohydrolase 1</fullName>
        <ecNumber evidence="8">3.5.4.16</ecNumber>
    </recommendedName>
    <alternativeName>
        <fullName evidence="8">GTP cyclohydrolase I</fullName>
        <shortName evidence="8">GTP-CH-I</shortName>
    </alternativeName>
</protein>
<keyword evidence="7 8" id="KW-0342">GTP-binding</keyword>
<dbReference type="GO" id="GO:0006729">
    <property type="term" value="P:tetrahydrobiopterin biosynthetic process"/>
    <property type="evidence" value="ECO:0007669"/>
    <property type="project" value="TreeGrafter"/>
</dbReference>
<dbReference type="EC" id="3.5.4.16" evidence="8"/>
<evidence type="ECO:0000256" key="1">
    <source>
        <dbReference type="ARBA" id="ARBA00001052"/>
    </source>
</evidence>
<feature type="domain" description="GTP cyclohydrolase I" evidence="9">
    <location>
        <begin position="48"/>
        <end position="224"/>
    </location>
</feature>
<dbReference type="GO" id="GO:0008270">
    <property type="term" value="F:zinc ion binding"/>
    <property type="evidence" value="ECO:0007669"/>
    <property type="project" value="UniProtKB-UniRule"/>
</dbReference>
<dbReference type="NCBIfam" id="NF006825">
    <property type="entry name" value="PRK09347.1-2"/>
    <property type="match status" value="1"/>
</dbReference>
<dbReference type="NCBIfam" id="NF006826">
    <property type="entry name" value="PRK09347.1-3"/>
    <property type="match status" value="1"/>
</dbReference>
<evidence type="ECO:0000256" key="7">
    <source>
        <dbReference type="ARBA" id="ARBA00023134"/>
    </source>
</evidence>
<dbReference type="FunFam" id="1.10.286.10:FF:000001">
    <property type="entry name" value="GTP cyclohydrolase 1"/>
    <property type="match status" value="1"/>
</dbReference>
<name>A0A3G9G646_9CAUL</name>
<feature type="binding site" evidence="8">
    <location>
        <position position="188"/>
    </location>
    <ligand>
        <name>Zn(2+)</name>
        <dbReference type="ChEBI" id="CHEBI:29105"/>
    </ligand>
</feature>
<dbReference type="UniPathway" id="UPA00848">
    <property type="reaction ID" value="UER00151"/>
</dbReference>
<comment type="similarity">
    <text evidence="3 8">Belongs to the GTP cyclohydrolase I family.</text>
</comment>
<keyword evidence="6 8" id="KW-0378">Hydrolase</keyword>
<dbReference type="AlphaFoldDB" id="A0A3G9G646"/>
<dbReference type="InterPro" id="IPR043133">
    <property type="entry name" value="GTP-CH-I_C/QueF"/>
</dbReference>
<dbReference type="Gene3D" id="3.30.1130.10">
    <property type="match status" value="1"/>
</dbReference>
<keyword evidence="8" id="KW-0479">Metal-binding</keyword>
<reference evidence="11" key="1">
    <citation type="journal article" date="2017" name="Biotechnol. Biofuels">
        <title>Evaluation of environmental bacterial communities as a factor affecting the growth of duckweed Lemna minor.</title>
        <authorList>
            <person name="Ishizawa H."/>
            <person name="Kuroda M."/>
            <person name="Morikawa M."/>
            <person name="Ike M."/>
        </authorList>
    </citation>
    <scope>NUCLEOTIDE SEQUENCE [LARGE SCALE GENOMIC DNA]</scope>
    <source>
        <strain evidence="11">M6</strain>
    </source>
</reference>
<dbReference type="SUPFAM" id="SSF55620">
    <property type="entry name" value="Tetrahydrobiopterin biosynthesis enzymes-like"/>
    <property type="match status" value="1"/>
</dbReference>
<comment type="pathway">
    <text evidence="2 8">Cofactor biosynthesis; 7,8-dihydroneopterin triphosphate biosynthesis; 7,8-dihydroneopterin triphosphate from GTP: step 1/1.</text>
</comment>
<sequence>MDSLDPNSRPNSEDPLTQALAQNLAQTRSKGFSEILNVERPSKEEAMAAVRTLLAWAGDDPTREGLIDTPKRVVEAYDEWFSGYQADPAKELSRTFEDVQGYDDMVMLRHIDVESHCEHHMASFLGKAYVAYMPTAKVVGISKIARVVEIFSKRLQTQETLTKQIADAIEQSLAPLGVAVLIDAEHQCMTTRGVHHKNVTTVTTRFTGVFKTDLALQDRFMRFCQA</sequence>
<dbReference type="GO" id="GO:0003934">
    <property type="term" value="F:GTP cyclohydrolase I activity"/>
    <property type="evidence" value="ECO:0007669"/>
    <property type="project" value="UniProtKB-UniRule"/>
</dbReference>
<dbReference type="FunFam" id="3.30.1130.10:FF:000001">
    <property type="entry name" value="GTP cyclohydrolase 1"/>
    <property type="match status" value="1"/>
</dbReference>
<dbReference type="GO" id="GO:0006730">
    <property type="term" value="P:one-carbon metabolic process"/>
    <property type="evidence" value="ECO:0007669"/>
    <property type="project" value="UniProtKB-UniRule"/>
</dbReference>
<evidence type="ECO:0000256" key="6">
    <source>
        <dbReference type="ARBA" id="ARBA00022801"/>
    </source>
</evidence>
<comment type="subunit">
    <text evidence="4">Toroid-shaped homodecamer, composed of two pentamers of five dimers.</text>
</comment>
<evidence type="ECO:0000256" key="4">
    <source>
        <dbReference type="ARBA" id="ARBA00011857"/>
    </source>
</evidence>
<evidence type="ECO:0000256" key="2">
    <source>
        <dbReference type="ARBA" id="ARBA00005080"/>
    </source>
</evidence>
<evidence type="ECO:0000256" key="5">
    <source>
        <dbReference type="ARBA" id="ARBA00022563"/>
    </source>
</evidence>